<gene>
    <name evidence="1" type="ORF">J2S48_004271</name>
</gene>
<protein>
    <submittedName>
        <fullName evidence="1">Uncharacterized protein YfeS</fullName>
    </submittedName>
</protein>
<accession>A0ABU2CTS8</accession>
<keyword evidence="2" id="KW-1185">Reference proteome</keyword>
<dbReference type="RefSeq" id="WP_274993577.1">
    <property type="nucleotide sequence ID" value="NZ_JAJQQP010000005.1"/>
</dbReference>
<dbReference type="EMBL" id="JAVDYE010000001">
    <property type="protein sequence ID" value="MDR7384756.1"/>
    <property type="molecule type" value="Genomic_DNA"/>
</dbReference>
<sequence>MTDELDEALDLGLETEPKHPVFAEYFTDPIYDDPANEFAPFGNDEGADVLTIWTERAEELDETTTVRALLEDGEADPDDTWLAEDDDVDTAMFAVGAAFTLLRLTGRIDDEGTRLALRGLDVLEGFYEPITEVQCMRADLIAFTKRSAVPPA</sequence>
<proteinExistence type="predicted"/>
<organism evidence="1 2">
    <name type="scientific">Promicromonospora iranensis</name>
    <dbReference type="NCBI Taxonomy" id="1105144"/>
    <lineage>
        <taxon>Bacteria</taxon>
        <taxon>Bacillati</taxon>
        <taxon>Actinomycetota</taxon>
        <taxon>Actinomycetes</taxon>
        <taxon>Micrococcales</taxon>
        <taxon>Promicromonosporaceae</taxon>
        <taxon>Promicromonospora</taxon>
    </lineage>
</organism>
<dbReference type="Proteomes" id="UP001183585">
    <property type="component" value="Unassembled WGS sequence"/>
</dbReference>
<comment type="caution">
    <text evidence="1">The sequence shown here is derived from an EMBL/GenBank/DDBJ whole genome shotgun (WGS) entry which is preliminary data.</text>
</comment>
<evidence type="ECO:0000313" key="2">
    <source>
        <dbReference type="Proteomes" id="UP001183585"/>
    </source>
</evidence>
<reference evidence="1 2" key="1">
    <citation type="submission" date="2023-07" db="EMBL/GenBank/DDBJ databases">
        <title>Sequencing the genomes of 1000 actinobacteria strains.</title>
        <authorList>
            <person name="Klenk H.-P."/>
        </authorList>
    </citation>
    <scope>NUCLEOTIDE SEQUENCE [LARGE SCALE GENOMIC DNA]</scope>
    <source>
        <strain evidence="1 2">DSM 45554</strain>
    </source>
</reference>
<name>A0ABU2CTS8_9MICO</name>
<evidence type="ECO:0000313" key="1">
    <source>
        <dbReference type="EMBL" id="MDR7384756.1"/>
    </source>
</evidence>